<reference evidence="1" key="1">
    <citation type="submission" date="2021-06" db="EMBL/GenBank/DDBJ databases">
        <authorList>
            <person name="Kallberg Y."/>
            <person name="Tangrot J."/>
            <person name="Rosling A."/>
        </authorList>
    </citation>
    <scope>NUCLEOTIDE SEQUENCE</scope>
    <source>
        <strain evidence="1">87-6 pot B 2015</strain>
    </source>
</reference>
<organism evidence="1 2">
    <name type="scientific">Funneliformis mosseae</name>
    <name type="common">Endomycorrhizal fungus</name>
    <name type="synonym">Glomus mosseae</name>
    <dbReference type="NCBI Taxonomy" id="27381"/>
    <lineage>
        <taxon>Eukaryota</taxon>
        <taxon>Fungi</taxon>
        <taxon>Fungi incertae sedis</taxon>
        <taxon>Mucoromycota</taxon>
        <taxon>Glomeromycotina</taxon>
        <taxon>Glomeromycetes</taxon>
        <taxon>Glomerales</taxon>
        <taxon>Glomeraceae</taxon>
        <taxon>Funneliformis</taxon>
    </lineage>
</organism>
<dbReference type="Proteomes" id="UP000789375">
    <property type="component" value="Unassembled WGS sequence"/>
</dbReference>
<comment type="caution">
    <text evidence="1">The sequence shown here is derived from an EMBL/GenBank/DDBJ whole genome shotgun (WGS) entry which is preliminary data.</text>
</comment>
<evidence type="ECO:0000313" key="1">
    <source>
        <dbReference type="EMBL" id="CAG8649012.1"/>
    </source>
</evidence>
<keyword evidence="2" id="KW-1185">Reference proteome</keyword>
<dbReference type="EMBL" id="CAJVPP010004383">
    <property type="protein sequence ID" value="CAG8649012.1"/>
    <property type="molecule type" value="Genomic_DNA"/>
</dbReference>
<dbReference type="AlphaFoldDB" id="A0A9N9DVP1"/>
<protein>
    <submittedName>
        <fullName evidence="1">11045_t:CDS:1</fullName>
    </submittedName>
</protein>
<gene>
    <name evidence="1" type="ORF">FMOSSE_LOCUS11379</name>
</gene>
<sequence length="84" mass="9917">MNYDVTDLIIDVEDFARILSVMVSVLESCREHQERTQCLVTGCYDERRFLHCNLANPRGLFSAPKTFSMAWFYPKFLRMELSFN</sequence>
<proteinExistence type="predicted"/>
<evidence type="ECO:0000313" key="2">
    <source>
        <dbReference type="Proteomes" id="UP000789375"/>
    </source>
</evidence>
<name>A0A9N9DVP1_FUNMO</name>
<accession>A0A9N9DVP1</accession>